<protein>
    <submittedName>
        <fullName evidence="1">Uncharacterized protein</fullName>
    </submittedName>
</protein>
<name>A0A829YEN9_9GAMM</name>
<organism evidence="1 2">
    <name type="scientific">Steroidobacter agaridevorans</name>
    <dbReference type="NCBI Taxonomy" id="2695856"/>
    <lineage>
        <taxon>Bacteria</taxon>
        <taxon>Pseudomonadati</taxon>
        <taxon>Pseudomonadota</taxon>
        <taxon>Gammaproteobacteria</taxon>
        <taxon>Steroidobacterales</taxon>
        <taxon>Steroidobacteraceae</taxon>
        <taxon>Steroidobacter</taxon>
    </lineage>
</organism>
<dbReference type="AlphaFoldDB" id="A0A829YEN9"/>
<sequence>MLLRRMQSLLTRLYDAPVEHDAEDFLISDPQRLREVVGDQRGPLSDEQVFVVQEDGDVRIGLFIDERVLDRLERQDPLNALDEGNLHDFCTALEGVSHFHYLIWSLARGRPVSLLELELQAEVDKYATALALITQQRAGAFPGALHARMFNGVSFLPQLDEISRRRYEEANRHAARYCRSLDQRYLHPRRSQPEKWLAELRRFFRCGHQEKIRQLAV</sequence>
<dbReference type="RefSeq" id="WP_161812992.1">
    <property type="nucleotide sequence ID" value="NZ_BLJN01000003.1"/>
</dbReference>
<evidence type="ECO:0000313" key="1">
    <source>
        <dbReference type="EMBL" id="GFE81328.1"/>
    </source>
</evidence>
<dbReference type="Proteomes" id="UP000445000">
    <property type="component" value="Unassembled WGS sequence"/>
</dbReference>
<reference evidence="2" key="1">
    <citation type="submission" date="2020-01" db="EMBL/GenBank/DDBJ databases">
        <title>'Steroidobacter agaridevorans' sp. nov., agar-degrading bacteria isolated from rhizosphere soils.</title>
        <authorList>
            <person name="Ikenaga M."/>
            <person name="Kataoka M."/>
            <person name="Murouchi A."/>
            <person name="Katsuragi S."/>
            <person name="Sakai M."/>
        </authorList>
    </citation>
    <scope>NUCLEOTIDE SEQUENCE [LARGE SCALE GENOMIC DNA]</scope>
    <source>
        <strain evidence="2">YU21-B</strain>
    </source>
</reference>
<gene>
    <name evidence="1" type="ORF">GCM10011487_33280</name>
</gene>
<comment type="caution">
    <text evidence="1">The sequence shown here is derived from an EMBL/GenBank/DDBJ whole genome shotgun (WGS) entry which is preliminary data.</text>
</comment>
<dbReference type="EMBL" id="BLJN01000003">
    <property type="protein sequence ID" value="GFE81328.1"/>
    <property type="molecule type" value="Genomic_DNA"/>
</dbReference>
<evidence type="ECO:0000313" key="2">
    <source>
        <dbReference type="Proteomes" id="UP000445000"/>
    </source>
</evidence>
<keyword evidence="2" id="KW-1185">Reference proteome</keyword>
<proteinExistence type="predicted"/>
<accession>A0A829YEN9</accession>